<dbReference type="RefSeq" id="WP_180849103.1">
    <property type="nucleotide sequence ID" value="NZ_CP047418.1"/>
</dbReference>
<dbReference type="AlphaFoldDB" id="A0A7H9EHU4"/>
<dbReference type="InterPro" id="IPR041468">
    <property type="entry name" value="HTH_ParB/Spo0J"/>
</dbReference>
<dbReference type="SMART" id="SM00470">
    <property type="entry name" value="ParB"/>
    <property type="match status" value="1"/>
</dbReference>
<dbReference type="Pfam" id="PF02195">
    <property type="entry name" value="ParB_N"/>
    <property type="match status" value="1"/>
</dbReference>
<feature type="domain" description="ParB-like N-terminal" evidence="9">
    <location>
        <begin position="20"/>
        <end position="110"/>
    </location>
</feature>
<feature type="compositionally biased region" description="Basic residues" evidence="8">
    <location>
        <begin position="212"/>
        <end position="226"/>
    </location>
</feature>
<dbReference type="Gene3D" id="1.10.10.2830">
    <property type="match status" value="1"/>
</dbReference>
<name>A0A7H9EHU4_9LACO</name>
<dbReference type="SUPFAM" id="SSF110849">
    <property type="entry name" value="ParB/Sulfiredoxin"/>
    <property type="match status" value="1"/>
</dbReference>
<keyword evidence="5" id="KW-0238">DNA-binding</keyword>
<dbReference type="GO" id="GO:0045881">
    <property type="term" value="P:positive regulation of sporulation resulting in formation of a cellular spore"/>
    <property type="evidence" value="ECO:0007669"/>
    <property type="project" value="TreeGrafter"/>
</dbReference>
<dbReference type="GO" id="GO:0009295">
    <property type="term" value="C:nucleoid"/>
    <property type="evidence" value="ECO:0007669"/>
    <property type="project" value="UniProtKB-SubCell"/>
</dbReference>
<dbReference type="EMBL" id="CP047418">
    <property type="protein sequence ID" value="QLL77263.1"/>
    <property type="molecule type" value="Genomic_DNA"/>
</dbReference>
<dbReference type="CDD" id="cd16393">
    <property type="entry name" value="SPO0J_N"/>
    <property type="match status" value="1"/>
</dbReference>
<dbReference type="InterPro" id="IPR023705">
    <property type="entry name" value="Nucleoid_occlusion_protein"/>
</dbReference>
<dbReference type="PANTHER" id="PTHR33375:SF8">
    <property type="entry name" value="NUCLEOID OCCLUSION PROTEIN"/>
    <property type="match status" value="1"/>
</dbReference>
<dbReference type="InterPro" id="IPR036086">
    <property type="entry name" value="ParB/Sulfiredoxin_sf"/>
</dbReference>
<dbReference type="InterPro" id="IPR050336">
    <property type="entry name" value="Chromosome_partition/occlusion"/>
</dbReference>
<evidence type="ECO:0000256" key="7">
    <source>
        <dbReference type="ARBA" id="ARBA00023306"/>
    </source>
</evidence>
<keyword evidence="4" id="KW-0132">Cell division</keyword>
<dbReference type="InterPro" id="IPR003115">
    <property type="entry name" value="ParB_N"/>
</dbReference>
<organism evidence="10 11">
    <name type="scientific">Ligilactobacillus saerimneri</name>
    <dbReference type="NCBI Taxonomy" id="228229"/>
    <lineage>
        <taxon>Bacteria</taxon>
        <taxon>Bacillati</taxon>
        <taxon>Bacillota</taxon>
        <taxon>Bacilli</taxon>
        <taxon>Lactobacillales</taxon>
        <taxon>Lactobacillaceae</taxon>
        <taxon>Ligilactobacillus</taxon>
    </lineage>
</organism>
<dbReference type="NCBIfam" id="TIGR04285">
    <property type="entry name" value="nucleoid_noc"/>
    <property type="match status" value="1"/>
</dbReference>
<evidence type="ECO:0000256" key="2">
    <source>
        <dbReference type="ARBA" id="ARBA00006295"/>
    </source>
</evidence>
<dbReference type="PANTHER" id="PTHR33375">
    <property type="entry name" value="CHROMOSOME-PARTITIONING PROTEIN PARB-RELATED"/>
    <property type="match status" value="1"/>
</dbReference>
<comment type="subcellular location">
    <subcellularLocation>
        <location evidence="1">Cytoplasm</location>
        <location evidence="1">Nucleoid</location>
    </subcellularLocation>
</comment>
<dbReference type="Pfam" id="PF17762">
    <property type="entry name" value="HTH_ParB"/>
    <property type="match status" value="1"/>
</dbReference>
<protein>
    <submittedName>
        <fullName evidence="10">Nucleoid occlusion protein</fullName>
    </submittedName>
</protein>
<evidence type="ECO:0000256" key="8">
    <source>
        <dbReference type="SAM" id="MobiDB-lite"/>
    </source>
</evidence>
<evidence type="ECO:0000256" key="6">
    <source>
        <dbReference type="ARBA" id="ARBA00023210"/>
    </source>
</evidence>
<sequence>MAWSFFKSKKEEVDQTKSVQEIAVAQIVPNRYQPRKEFSEQSIQELAETIKKHGLLQPIVIREYEPEHYEIIAGERRFRAVSYLGWEKIPALVKEMTDSESASMSIIENLQREELTAIEEAQAYQRLMKLNQMTQVELAKVIGKSQSFVANKMRLLRLAPAVQRVMLKRELTERHGRCLVGLDEATQVAVMKKILAEHLSVKETEAVVSTYKKPRPKRTKKKRSIRGKTSDPRLAVNTIRKSVKMITDTGLDIHTVEEEHEGFRRIIIDIPVDKPAGK</sequence>
<keyword evidence="6" id="KW-0717">Septation</keyword>
<evidence type="ECO:0000313" key="10">
    <source>
        <dbReference type="EMBL" id="QLL77263.1"/>
    </source>
</evidence>
<evidence type="ECO:0000256" key="5">
    <source>
        <dbReference type="ARBA" id="ARBA00023125"/>
    </source>
</evidence>
<proteinExistence type="inferred from homology"/>
<accession>A0A7H9EHU4</accession>
<dbReference type="GO" id="GO:0007059">
    <property type="term" value="P:chromosome segregation"/>
    <property type="evidence" value="ECO:0007669"/>
    <property type="project" value="TreeGrafter"/>
</dbReference>
<keyword evidence="3" id="KW-0963">Cytoplasm</keyword>
<dbReference type="InterPro" id="IPR004437">
    <property type="entry name" value="ParB/RepB/Spo0J"/>
</dbReference>
<dbReference type="FunFam" id="1.10.10.2830:FF:000001">
    <property type="entry name" value="Chromosome partitioning protein ParB"/>
    <property type="match status" value="1"/>
</dbReference>
<feature type="region of interest" description="Disordered" evidence="8">
    <location>
        <begin position="210"/>
        <end position="230"/>
    </location>
</feature>
<evidence type="ECO:0000256" key="4">
    <source>
        <dbReference type="ARBA" id="ARBA00022618"/>
    </source>
</evidence>
<evidence type="ECO:0000256" key="3">
    <source>
        <dbReference type="ARBA" id="ARBA00022490"/>
    </source>
</evidence>
<dbReference type="Proteomes" id="UP000510886">
    <property type="component" value="Chromosome"/>
</dbReference>
<gene>
    <name evidence="10" type="primary">noc</name>
    <name evidence="10" type="ORF">GTO87_00605</name>
</gene>
<keyword evidence="7" id="KW-0131">Cell cycle</keyword>
<evidence type="ECO:0000259" key="9">
    <source>
        <dbReference type="SMART" id="SM00470"/>
    </source>
</evidence>
<dbReference type="GO" id="GO:0005694">
    <property type="term" value="C:chromosome"/>
    <property type="evidence" value="ECO:0007669"/>
    <property type="project" value="TreeGrafter"/>
</dbReference>
<dbReference type="Gene3D" id="3.90.1530.30">
    <property type="match status" value="1"/>
</dbReference>
<evidence type="ECO:0000256" key="1">
    <source>
        <dbReference type="ARBA" id="ARBA00004453"/>
    </source>
</evidence>
<dbReference type="NCBIfam" id="TIGR00180">
    <property type="entry name" value="parB_part"/>
    <property type="match status" value="1"/>
</dbReference>
<comment type="similarity">
    <text evidence="2">Belongs to the ParB family.</text>
</comment>
<dbReference type="GO" id="GO:0000917">
    <property type="term" value="P:division septum assembly"/>
    <property type="evidence" value="ECO:0007669"/>
    <property type="project" value="UniProtKB-KW"/>
</dbReference>
<evidence type="ECO:0000313" key="11">
    <source>
        <dbReference type="Proteomes" id="UP000510886"/>
    </source>
</evidence>
<reference evidence="10 11" key="1">
    <citation type="submission" date="2020-01" db="EMBL/GenBank/DDBJ databases">
        <title>Complete and circular genome sequences of six lactobacillus isolates from horses.</title>
        <authorList>
            <person name="Hassan H.M."/>
        </authorList>
    </citation>
    <scope>NUCLEOTIDE SEQUENCE [LARGE SCALE GENOMIC DNA]</scope>
    <source>
        <strain evidence="10 11">1A</strain>
    </source>
</reference>
<dbReference type="FunFam" id="3.90.1530.30:FF:000001">
    <property type="entry name" value="Chromosome partitioning protein ParB"/>
    <property type="match status" value="1"/>
</dbReference>
<dbReference type="GO" id="GO:0003677">
    <property type="term" value="F:DNA binding"/>
    <property type="evidence" value="ECO:0007669"/>
    <property type="project" value="UniProtKB-KW"/>
</dbReference>
<dbReference type="KEGG" id="lsw:GTO87_00605"/>